<dbReference type="AlphaFoldDB" id="A0A0B1ZL18"/>
<evidence type="ECO:0000256" key="1">
    <source>
        <dbReference type="ARBA" id="ARBA00001964"/>
    </source>
</evidence>
<dbReference type="OrthoDB" id="9766715at2"/>
<dbReference type="Proteomes" id="UP000031057">
    <property type="component" value="Unassembled WGS sequence"/>
</dbReference>
<evidence type="ECO:0000259" key="6">
    <source>
        <dbReference type="Pfam" id="PF00676"/>
    </source>
</evidence>
<comment type="catalytic activity">
    <reaction evidence="5">
        <text>N(6)-[(R)-lipoyl]-L-lysyl-[protein] + pyruvate + H(+) = N(6)-[(R)-S(8)-acetyldihydrolipoyl]-L-lysyl-[protein] + CO2</text>
        <dbReference type="Rhea" id="RHEA:19189"/>
        <dbReference type="Rhea" id="RHEA-COMP:10474"/>
        <dbReference type="Rhea" id="RHEA-COMP:10478"/>
        <dbReference type="ChEBI" id="CHEBI:15361"/>
        <dbReference type="ChEBI" id="CHEBI:15378"/>
        <dbReference type="ChEBI" id="CHEBI:16526"/>
        <dbReference type="ChEBI" id="CHEBI:83099"/>
        <dbReference type="ChEBI" id="CHEBI:83111"/>
        <dbReference type="EC" id="1.2.4.1"/>
    </reaction>
</comment>
<comment type="cofactor">
    <cofactor evidence="1">
        <name>thiamine diphosphate</name>
        <dbReference type="ChEBI" id="CHEBI:58937"/>
    </cofactor>
</comment>
<keyword evidence="2" id="KW-0560">Oxidoreductase</keyword>
<dbReference type="RefSeq" id="WP_039287315.1">
    <property type="nucleotide sequence ID" value="NZ_JTDI01000006.1"/>
</dbReference>
<gene>
    <name evidence="7" type="ORF">LK12_18370</name>
</gene>
<keyword evidence="8" id="KW-1185">Reference proteome</keyword>
<dbReference type="InterPro" id="IPR001017">
    <property type="entry name" value="DH_E1"/>
</dbReference>
<evidence type="ECO:0000256" key="2">
    <source>
        <dbReference type="ARBA" id="ARBA00023002"/>
    </source>
</evidence>
<dbReference type="GO" id="GO:0004739">
    <property type="term" value="F:pyruvate dehydrogenase (acetyl-transferring) activity"/>
    <property type="evidence" value="ECO:0007669"/>
    <property type="project" value="UniProtKB-EC"/>
</dbReference>
<name>A0A0B1ZL18_9SPHN</name>
<comment type="function">
    <text evidence="4">The pyruvate dehydrogenase complex catalyzes the overall conversion of pyruvate to acetyl-CoA and CO(2). It contains multiple copies of three enzymatic components: pyruvate dehydrogenase (E1), dihydrolipoamide acetyltransferase (E2) and lipoamide dehydrogenase (E3).</text>
</comment>
<dbReference type="EMBL" id="JTDI01000006">
    <property type="protein sequence ID" value="KHK89873.1"/>
    <property type="molecule type" value="Genomic_DNA"/>
</dbReference>
<dbReference type="PANTHER" id="PTHR11516">
    <property type="entry name" value="PYRUVATE DEHYDROGENASE E1 COMPONENT, ALPHA SUBUNIT BACTERIAL AND ORGANELLAR"/>
    <property type="match status" value="1"/>
</dbReference>
<proteinExistence type="predicted"/>
<feature type="domain" description="Dehydrogenase E1 component" evidence="6">
    <location>
        <begin position="13"/>
        <end position="319"/>
    </location>
</feature>
<organism evidence="7 8">
    <name type="scientific">Novosphingobium malaysiense</name>
    <dbReference type="NCBI Taxonomy" id="1348853"/>
    <lineage>
        <taxon>Bacteria</taxon>
        <taxon>Pseudomonadati</taxon>
        <taxon>Pseudomonadota</taxon>
        <taxon>Alphaproteobacteria</taxon>
        <taxon>Sphingomonadales</taxon>
        <taxon>Sphingomonadaceae</taxon>
        <taxon>Novosphingobium</taxon>
    </lineage>
</organism>
<sequence>MQLNREALTRAYRQMKLIREFEERLHEEIQTGEIAGFTHLYCGQEAVAVGVCEHLTPRDKIVSTHRGHGHCLAKGCDVNGMMKEIWGSQDGLCNGKGGSMHIADIDKGMLGANGIVGAGAPIAVGAALSNKIDGPDDDGKLAISIAFSGDGACNQGTTFEAMNLAAVTKAPAIFVFENNHYSEHTGDAYAVGTSKDIASRAEAFGMKVWRADGTDFFAVYDCMREVLDYVRTPGNGPAAVEFDTERFFGHFEGDPQRYRGEGELDRLRATRDCIKKFRESVTGAKLLSDEDLDKIDAEALDAIETAVQESRKAPRPQPENVLDNVYISY</sequence>
<reference evidence="7 8" key="1">
    <citation type="submission" date="2014-10" db="EMBL/GenBank/DDBJ databases">
        <title>Genome sequence of Novosphingobium malaysiense MUSC 273(T).</title>
        <authorList>
            <person name="Lee L.-H."/>
        </authorList>
    </citation>
    <scope>NUCLEOTIDE SEQUENCE [LARGE SCALE GENOMIC DNA]</scope>
    <source>
        <strain evidence="7 8">MUSC 273</strain>
    </source>
</reference>
<dbReference type="CDD" id="cd02000">
    <property type="entry name" value="TPP_E1_PDC_ADC_BCADC"/>
    <property type="match status" value="1"/>
</dbReference>
<dbReference type="InterPro" id="IPR029061">
    <property type="entry name" value="THDP-binding"/>
</dbReference>
<dbReference type="InterPro" id="IPR050642">
    <property type="entry name" value="PDH_E1_Alpha_Subunit"/>
</dbReference>
<protein>
    <submittedName>
        <fullName evidence="7">ABC transporter substrate-binding protein</fullName>
    </submittedName>
</protein>
<accession>A0A0B1ZL18</accession>
<evidence type="ECO:0000313" key="8">
    <source>
        <dbReference type="Proteomes" id="UP000031057"/>
    </source>
</evidence>
<dbReference type="Pfam" id="PF00676">
    <property type="entry name" value="E1_dh"/>
    <property type="match status" value="1"/>
</dbReference>
<evidence type="ECO:0000313" key="7">
    <source>
        <dbReference type="EMBL" id="KHK89873.1"/>
    </source>
</evidence>
<dbReference type="GO" id="GO:0006086">
    <property type="term" value="P:pyruvate decarboxylation to acetyl-CoA"/>
    <property type="evidence" value="ECO:0007669"/>
    <property type="project" value="TreeGrafter"/>
</dbReference>
<dbReference type="PANTHER" id="PTHR11516:SF60">
    <property type="entry name" value="PYRUVATE DEHYDROGENASE E1 COMPONENT SUBUNIT ALPHA"/>
    <property type="match status" value="1"/>
</dbReference>
<comment type="caution">
    <text evidence="7">The sequence shown here is derived from an EMBL/GenBank/DDBJ whole genome shotgun (WGS) entry which is preliminary data.</text>
</comment>
<keyword evidence="3" id="KW-0786">Thiamine pyrophosphate</keyword>
<dbReference type="STRING" id="1348853.LK12_18370"/>
<evidence type="ECO:0000256" key="4">
    <source>
        <dbReference type="ARBA" id="ARBA00025211"/>
    </source>
</evidence>
<evidence type="ECO:0000256" key="3">
    <source>
        <dbReference type="ARBA" id="ARBA00023052"/>
    </source>
</evidence>
<evidence type="ECO:0000256" key="5">
    <source>
        <dbReference type="ARBA" id="ARBA00051231"/>
    </source>
</evidence>
<dbReference type="SUPFAM" id="SSF52518">
    <property type="entry name" value="Thiamin diphosphate-binding fold (THDP-binding)"/>
    <property type="match status" value="1"/>
</dbReference>
<dbReference type="Gene3D" id="3.40.50.970">
    <property type="match status" value="1"/>
</dbReference>